<dbReference type="InterPro" id="IPR006440">
    <property type="entry name" value="Doc"/>
</dbReference>
<reference evidence="2 3" key="1">
    <citation type="journal article" date="2025" name="Anaerobe">
        <title>Description of Anaerococcus kampingiae sp. nov., Anaerococcus groningensis sp. nov., Anaerococcus martiniensis sp. nov., and Anaerococcus cruorum sp. nov., isolated from human clinical specimens.</title>
        <authorList>
            <person name="Boiten K.E."/>
            <person name="Meijer J."/>
            <person name="van Wezel E.M."/>
            <person name="Veloo A.C.M."/>
        </authorList>
    </citation>
    <scope>NUCLEOTIDE SEQUENCE [LARGE SCALE GENOMIC DNA]</scope>
    <source>
        <strain evidence="2 3">ENR0831</strain>
    </source>
</reference>
<dbReference type="EMBL" id="JBGMEI010000009">
    <property type="protein sequence ID" value="MFO3665936.1"/>
    <property type="molecule type" value="Genomic_DNA"/>
</dbReference>
<proteinExistence type="predicted"/>
<evidence type="ECO:0000313" key="2">
    <source>
        <dbReference type="EMBL" id="MFO3665936.1"/>
    </source>
</evidence>
<dbReference type="InterPro" id="IPR003812">
    <property type="entry name" value="Fido"/>
</dbReference>
<dbReference type="PROSITE" id="PS51459">
    <property type="entry name" value="FIDO"/>
    <property type="match status" value="1"/>
</dbReference>
<dbReference type="Gene3D" id="1.20.120.1870">
    <property type="entry name" value="Fic/DOC protein, Fido domain"/>
    <property type="match status" value="1"/>
</dbReference>
<dbReference type="InterPro" id="IPR053737">
    <property type="entry name" value="Type_II_TA_Toxin"/>
</dbReference>
<sequence>MKKFSKEDIILLHKLLVEQYGGDSNIRDNELLDLSINSPYQTFDGKDLYDGVVKKVVHLCYSLVMNHPFVDGNKRIGAHCLVILLDANNYPLSYSQRELIDIIMGIAGSNLTENDLLKWVEDHIKKSDLN</sequence>
<evidence type="ECO:0000313" key="3">
    <source>
        <dbReference type="Proteomes" id="UP001637996"/>
    </source>
</evidence>
<dbReference type="PANTHER" id="PTHR39426:SF1">
    <property type="entry name" value="HOMOLOGY TO DEATH-ON-CURING PROTEIN OF PHAGE P1"/>
    <property type="match status" value="1"/>
</dbReference>
<protein>
    <submittedName>
        <fullName evidence="2">Type II toxin-antitoxin system death-on-curing family toxin</fullName>
    </submittedName>
</protein>
<keyword evidence="3" id="KW-1185">Reference proteome</keyword>
<dbReference type="InterPro" id="IPR036597">
    <property type="entry name" value="Fido-like_dom_sf"/>
</dbReference>
<evidence type="ECO:0000259" key="1">
    <source>
        <dbReference type="PROSITE" id="PS51459"/>
    </source>
</evidence>
<comment type="caution">
    <text evidence="2">The sequence shown here is derived from an EMBL/GenBank/DDBJ whole genome shotgun (WGS) entry which is preliminary data.</text>
</comment>
<dbReference type="SUPFAM" id="SSF140931">
    <property type="entry name" value="Fic-like"/>
    <property type="match status" value="1"/>
</dbReference>
<name>A0ABW9M9F3_9FIRM</name>
<dbReference type="Pfam" id="PF02661">
    <property type="entry name" value="Fic"/>
    <property type="match status" value="1"/>
</dbReference>
<accession>A0ABW9M9F3</accession>
<dbReference type="RefSeq" id="WP_410031604.1">
    <property type="nucleotide sequence ID" value="NZ_JBGMEI010000009.1"/>
</dbReference>
<dbReference type="NCBIfam" id="TIGR01550">
    <property type="entry name" value="DOC_P1"/>
    <property type="match status" value="1"/>
</dbReference>
<dbReference type="PANTHER" id="PTHR39426">
    <property type="entry name" value="HOMOLOGY TO DEATH-ON-CURING PROTEIN OF PHAGE P1"/>
    <property type="match status" value="1"/>
</dbReference>
<feature type="domain" description="Fido" evidence="1">
    <location>
        <begin position="4"/>
        <end position="122"/>
    </location>
</feature>
<organism evidence="2 3">
    <name type="scientific">Anaerococcus martiniensis</name>
    <dbReference type="NCBI Taxonomy" id="3115615"/>
    <lineage>
        <taxon>Bacteria</taxon>
        <taxon>Bacillati</taxon>
        <taxon>Bacillota</taxon>
        <taxon>Tissierellia</taxon>
        <taxon>Tissierellales</taxon>
        <taxon>Peptoniphilaceae</taxon>
        <taxon>Anaerococcus</taxon>
    </lineage>
</organism>
<dbReference type="Proteomes" id="UP001637996">
    <property type="component" value="Unassembled WGS sequence"/>
</dbReference>
<gene>
    <name evidence="2" type="ORF">ACCQ41_06725</name>
</gene>